<name>A0ABR1GUW1_9HYPO</name>
<comment type="caution">
    <text evidence="5">The sequence shown here is derived from an EMBL/GenBank/DDBJ whole genome shotgun (WGS) entry which is preliminary data.</text>
</comment>
<keyword evidence="2" id="KW-0040">ANK repeat</keyword>
<dbReference type="Gene3D" id="2.60.120.330">
    <property type="entry name" value="B-lactam Antibiotic, Isopenicillin N Synthase, Chain"/>
    <property type="match status" value="1"/>
</dbReference>
<evidence type="ECO:0000256" key="2">
    <source>
        <dbReference type="PROSITE-ProRule" id="PRU00023"/>
    </source>
</evidence>
<keyword evidence="6" id="KW-1185">Reference proteome</keyword>
<feature type="region of interest" description="Disordered" evidence="3">
    <location>
        <begin position="591"/>
        <end position="619"/>
    </location>
</feature>
<dbReference type="PROSITE" id="PS50088">
    <property type="entry name" value="ANK_REPEAT"/>
    <property type="match status" value="1"/>
</dbReference>
<dbReference type="SUPFAM" id="SSF48403">
    <property type="entry name" value="Ankyrin repeat"/>
    <property type="match status" value="1"/>
</dbReference>
<dbReference type="InterPro" id="IPR027443">
    <property type="entry name" value="IPNS-like_sf"/>
</dbReference>
<reference evidence="5 6" key="1">
    <citation type="journal article" date="2025" name="Microbiol. Resour. Announc.">
        <title>Draft genome sequences for Neonectria magnoliae and Neonectria punicea, canker pathogens of Liriodendron tulipifera and Acer saccharum in West Virginia.</title>
        <authorList>
            <person name="Petronek H.M."/>
            <person name="Kasson M.T."/>
            <person name="Metheny A.M."/>
            <person name="Stauder C.M."/>
            <person name="Lovett B."/>
            <person name="Lynch S.C."/>
            <person name="Garnas J.R."/>
            <person name="Kasson L.R."/>
            <person name="Stajich J.E."/>
        </authorList>
    </citation>
    <scope>NUCLEOTIDE SEQUENCE [LARGE SCALE GENOMIC DNA]</scope>
    <source>
        <strain evidence="5 6">NRRL 64653</strain>
    </source>
</reference>
<organism evidence="5 6">
    <name type="scientific">Neonectria punicea</name>
    <dbReference type="NCBI Taxonomy" id="979145"/>
    <lineage>
        <taxon>Eukaryota</taxon>
        <taxon>Fungi</taxon>
        <taxon>Dikarya</taxon>
        <taxon>Ascomycota</taxon>
        <taxon>Pezizomycotina</taxon>
        <taxon>Sordariomycetes</taxon>
        <taxon>Hypocreomycetidae</taxon>
        <taxon>Hypocreales</taxon>
        <taxon>Nectriaceae</taxon>
        <taxon>Neonectria</taxon>
    </lineage>
</organism>
<evidence type="ECO:0000256" key="1">
    <source>
        <dbReference type="ARBA" id="ARBA00022737"/>
    </source>
</evidence>
<dbReference type="Proteomes" id="UP001498476">
    <property type="component" value="Unassembled WGS sequence"/>
</dbReference>
<feature type="repeat" description="ANK" evidence="2">
    <location>
        <begin position="563"/>
        <end position="595"/>
    </location>
</feature>
<dbReference type="PROSITE" id="PS50297">
    <property type="entry name" value="ANK_REP_REGION"/>
    <property type="match status" value="1"/>
</dbReference>
<protein>
    <recommendedName>
        <fullName evidence="4">Nephrocystin 3-like N-terminal domain-containing protein</fullName>
    </recommendedName>
</protein>
<dbReference type="InterPro" id="IPR056884">
    <property type="entry name" value="NPHP3-like_N"/>
</dbReference>
<evidence type="ECO:0000259" key="4">
    <source>
        <dbReference type="Pfam" id="PF24883"/>
    </source>
</evidence>
<dbReference type="Pfam" id="PF12796">
    <property type="entry name" value="Ank_2"/>
    <property type="match status" value="1"/>
</dbReference>
<dbReference type="EMBL" id="JAZAVJ010000160">
    <property type="protein sequence ID" value="KAK7409151.1"/>
    <property type="molecule type" value="Genomic_DNA"/>
</dbReference>
<accession>A0ABR1GUW1</accession>
<feature type="compositionally biased region" description="Polar residues" evidence="3">
    <location>
        <begin position="599"/>
        <end position="611"/>
    </location>
</feature>
<keyword evidence="1" id="KW-0677">Repeat</keyword>
<dbReference type="SUPFAM" id="SSF51197">
    <property type="entry name" value="Clavaminate synthase-like"/>
    <property type="match status" value="1"/>
</dbReference>
<dbReference type="InterPro" id="IPR036770">
    <property type="entry name" value="Ankyrin_rpt-contain_sf"/>
</dbReference>
<sequence>MFGSSMVQSFSSLWGIFLRIMKDPKAGSLYVILDALDECEQVSCHQLLESISDMLAESLHTTRSDTTVKFLITSRLFLHQSYANTKEPLQSQISIDDGQIGYVEDLEKFIREQVDNISLNRRYSSDVREYLFQTMISKVDRTFLWTHVVLASVEKSFLTSTKDFQKIIASIPEDLANTYKRYLSAIRSGHQDDASHLLKLLLASSRPLNLDELNIAFTMDSSHVTTEDVMGDPQNAIAHTVQGILGPLVRVSGPQVSLVHQPVKEFLLEQVAGKYESFPGMRTVDAKSSALRLATVCIQYLLLDDFKNDLFSTITSSAESSFQIPRLLDELPMGDFTGDFWDEEDHNLNSDVLFHEENELDPEVCLSLTSNYGFYSYASLHWADHFAVCEDSASDQLRNAAKSLLDVTTGSCRNWLHFYRTEAVTLIDYNLGDQNPVVLAAQFNLHAMLKDLLGNSEYAQPIKNRSLYWASLLGHDRIVASLLTAGAEPDSEELERQTALTAASEHGNLGCVVTLLADKRININEEDIDGWTPLAWAIQTDSPRTVQALINDESVQIERRDFAGRTPLYWAVEYGHASIVKVLLQAGADPEAESKRDTSLNGLTIPSSTPTHGIPEPIPVSDPSIRVLSSSSPIVSFEPETKAPFEAIRRLFDHLKANPEMESSLNATYPMRGIFKMAATYNAASDQKFTIDLSPTRNAKIPDSLWDALAGAGFNEILNFFDNVNDTYVAPVLSPLSSLAGADLHQAHKSGNINYRLCDYSTDTADPESDNGCGAHTDYGTFSITFQDGTPGLEMEDAEHPDPWVPVPGDATVVLASWCAAVCCSFVAPDLDVKLKPLDGAQITRPLSQRIMTGEER</sequence>
<gene>
    <name evidence="5" type="ORF">QQX98_008644</name>
</gene>
<dbReference type="PANTHER" id="PTHR10039:SF14">
    <property type="entry name" value="NACHT DOMAIN-CONTAINING PROTEIN"/>
    <property type="match status" value="1"/>
</dbReference>
<feature type="domain" description="Nephrocystin 3-like N-terminal" evidence="4">
    <location>
        <begin position="8"/>
        <end position="75"/>
    </location>
</feature>
<dbReference type="InterPro" id="IPR002110">
    <property type="entry name" value="Ankyrin_rpt"/>
</dbReference>
<dbReference type="Pfam" id="PF24883">
    <property type="entry name" value="NPHP3_N"/>
    <property type="match status" value="1"/>
</dbReference>
<proteinExistence type="predicted"/>
<evidence type="ECO:0000313" key="6">
    <source>
        <dbReference type="Proteomes" id="UP001498476"/>
    </source>
</evidence>
<evidence type="ECO:0000256" key="3">
    <source>
        <dbReference type="SAM" id="MobiDB-lite"/>
    </source>
</evidence>
<dbReference type="Gene3D" id="1.25.40.20">
    <property type="entry name" value="Ankyrin repeat-containing domain"/>
    <property type="match status" value="1"/>
</dbReference>
<dbReference type="SMART" id="SM00248">
    <property type="entry name" value="ANK"/>
    <property type="match status" value="4"/>
</dbReference>
<evidence type="ECO:0000313" key="5">
    <source>
        <dbReference type="EMBL" id="KAK7409151.1"/>
    </source>
</evidence>
<dbReference type="PANTHER" id="PTHR10039">
    <property type="entry name" value="AMELOGENIN"/>
    <property type="match status" value="1"/>
</dbReference>